<sequence>MRDRVAAPLAPRNRDNKPTASAEPVTAPHDGGALSSDGSGARESGLTTA</sequence>
<gene>
    <name evidence="2" type="ORF">GCM10010211_55680</name>
</gene>
<organism evidence="2 3">
    <name type="scientific">Streptomyces albospinus</name>
    <dbReference type="NCBI Taxonomy" id="285515"/>
    <lineage>
        <taxon>Bacteria</taxon>
        <taxon>Bacillati</taxon>
        <taxon>Actinomycetota</taxon>
        <taxon>Actinomycetes</taxon>
        <taxon>Kitasatosporales</taxon>
        <taxon>Streptomycetaceae</taxon>
        <taxon>Streptomyces</taxon>
    </lineage>
</organism>
<evidence type="ECO:0000256" key="1">
    <source>
        <dbReference type="SAM" id="MobiDB-lite"/>
    </source>
</evidence>
<proteinExistence type="predicted"/>
<evidence type="ECO:0000313" key="2">
    <source>
        <dbReference type="EMBL" id="GGU82539.1"/>
    </source>
</evidence>
<evidence type="ECO:0000313" key="3">
    <source>
        <dbReference type="Proteomes" id="UP000654471"/>
    </source>
</evidence>
<reference evidence="3" key="1">
    <citation type="journal article" date="2019" name="Int. J. Syst. Evol. Microbiol.">
        <title>The Global Catalogue of Microorganisms (GCM) 10K type strain sequencing project: providing services to taxonomists for standard genome sequencing and annotation.</title>
        <authorList>
            <consortium name="The Broad Institute Genomics Platform"/>
            <consortium name="The Broad Institute Genome Sequencing Center for Infectious Disease"/>
            <person name="Wu L."/>
            <person name="Ma J."/>
        </authorList>
    </citation>
    <scope>NUCLEOTIDE SEQUENCE [LARGE SCALE GENOMIC DNA]</scope>
    <source>
        <strain evidence="3">JCM 3399</strain>
    </source>
</reference>
<dbReference type="RefSeq" id="WP_189304430.1">
    <property type="nucleotide sequence ID" value="NZ_BMRP01000022.1"/>
</dbReference>
<feature type="compositionally biased region" description="Low complexity" evidence="1">
    <location>
        <begin position="30"/>
        <end position="41"/>
    </location>
</feature>
<dbReference type="Proteomes" id="UP000654471">
    <property type="component" value="Unassembled WGS sequence"/>
</dbReference>
<accession>A0ABQ2VE75</accession>
<comment type="caution">
    <text evidence="2">The sequence shown here is derived from an EMBL/GenBank/DDBJ whole genome shotgun (WGS) entry which is preliminary data.</text>
</comment>
<protein>
    <submittedName>
        <fullName evidence="2">Uncharacterized protein</fullName>
    </submittedName>
</protein>
<name>A0ABQ2VE75_9ACTN</name>
<dbReference type="EMBL" id="BMRP01000022">
    <property type="protein sequence ID" value="GGU82539.1"/>
    <property type="molecule type" value="Genomic_DNA"/>
</dbReference>
<keyword evidence="3" id="KW-1185">Reference proteome</keyword>
<feature type="region of interest" description="Disordered" evidence="1">
    <location>
        <begin position="1"/>
        <end position="49"/>
    </location>
</feature>